<dbReference type="Pfam" id="PF01582">
    <property type="entry name" value="TIR"/>
    <property type="match status" value="1"/>
</dbReference>
<evidence type="ECO:0000259" key="5">
    <source>
        <dbReference type="PROSITE" id="PS50104"/>
    </source>
</evidence>
<dbReference type="InterPro" id="IPR002182">
    <property type="entry name" value="NB-ARC"/>
</dbReference>
<dbReference type="Gene3D" id="3.80.10.10">
    <property type="entry name" value="Ribonuclease Inhibitor"/>
    <property type="match status" value="3"/>
</dbReference>
<dbReference type="Pfam" id="PF00931">
    <property type="entry name" value="NB-ARC"/>
    <property type="match status" value="1"/>
</dbReference>
<sequence length="1219" mass="137890">MASSSIASIQKSFTYGVFLSFRGEDTRTNFIDHLYNALQQQGIYTYKDDEAIRKGKRISDELISSIKDSKFYIIVFSKTYASSAWCLDELAMIMECHKTTEHTAYPIFYDVEPTEVRNQSGAVGKAFAKHETDEAAGKWKEVLKEAADLAGWELKNTANGHEAKFIKKIIEEISLQLRSIDSNADEKLIGMETRVEDVVSSLEIGTNDVRVIGIKGMGGGGKTTLARAVFDQISFQFEAKSFVENVRENSNTSLSGLKSLQNQVLKDALFDQGINVSSVHDGKIMMKKKMRNKKTLLVLDDVDHIDQLEALAGDLNWFKPGSRIIITTRDEQVLVVHRVTLTLYVNLLSSKEAIGLFSRHAFGGEIPIQGYEELSEQVVRYAAGLPLTIKVLGSFLCGKNKSEWIDALERLKTIPLKETLQKLELSYISLEEDYKEIFLNIACLLKGWSKDLAIEALESCGFHATNGLRVLEQKCLISINDYKCVEMHDHIVEMGRNIVRRLHPDKPQKHSRLWIDDEIKDILANDLGSKATRYIIQVSLEDINLEIVMKGIRKMKELRFLYVCGDDFLDENECANVSQYLPNSLRYLSWYKYPFCSLPATFQANNLVALKMDRSKIVQLWEGGERKVLNKLKILDLSYSELTTLDLGSSPNLEVLSLRGCRDLVQLHTLNGCRKLKSIELSDSKLKTIDLHPAVNLELLHLKYCNALVELGLPNGCLKLISINLSGSKLKTIDLHSCVNLELLDLKHCCALVELHMPGKCLNLRSLTLTNSKLRTLDIGRTPNLEDLDLNNSYDLEDLHMADKCLKLTSLNISHSKLKTLDLGLTPNLKKLDLKKCKNLVQLHVPIGCLENLVYLDLSGCLRYTSFLFDKRNVASSRRDESLEIGPSAESHLIAKSLERCTLHPDNTLRQFQFECFYMDDPSVTTNLEKLISEGPCTCTNLKMFSGSNCGLRGLRNLKLKGYLEAPKDLDQVESLEELCFSRTNMKHLPDSICTLKHLEILQLKHCWSLQKLPEDLGQLECLKSLTLSSAKIKHLPDSICMLKHLVCLELRACSFLEKLPKDLGQLECLEKLYLSYAKIEHLPDSICMLKRLRTLALFRCSSLKTLPMDLGKLERLVDLYLSSSIVKHLPDTICMLKYLECLRLDDCKLLEKLPEDLDQLEHLTWLDLGKCTGISRLPHDICLLKGLSISGSRDLLQSSGFTSEIKSIYYNDTCFVDL</sequence>
<dbReference type="InterPro" id="IPR044974">
    <property type="entry name" value="Disease_R_plants"/>
</dbReference>
<evidence type="ECO:0000313" key="7">
    <source>
        <dbReference type="Proteomes" id="UP001177003"/>
    </source>
</evidence>
<dbReference type="EMBL" id="OX465086">
    <property type="protein sequence ID" value="CAI9262485.1"/>
    <property type="molecule type" value="Genomic_DNA"/>
</dbReference>
<evidence type="ECO:0000256" key="1">
    <source>
        <dbReference type="ARBA" id="ARBA00022614"/>
    </source>
</evidence>
<dbReference type="InterPro" id="IPR035897">
    <property type="entry name" value="Toll_tir_struct_dom_sf"/>
</dbReference>
<dbReference type="Gene3D" id="3.40.50.10140">
    <property type="entry name" value="Toll/interleukin-1 receptor homology (TIR) domain"/>
    <property type="match status" value="1"/>
</dbReference>
<dbReference type="SMART" id="SM00255">
    <property type="entry name" value="TIR"/>
    <property type="match status" value="1"/>
</dbReference>
<dbReference type="SUPFAM" id="SSF52058">
    <property type="entry name" value="L domain-like"/>
    <property type="match status" value="2"/>
</dbReference>
<dbReference type="AlphaFoldDB" id="A0AA35Y2I9"/>
<evidence type="ECO:0000256" key="2">
    <source>
        <dbReference type="ARBA" id="ARBA00022737"/>
    </source>
</evidence>
<dbReference type="InterPro" id="IPR055414">
    <property type="entry name" value="LRR_R13L4/SHOC2-like"/>
</dbReference>
<dbReference type="SUPFAM" id="SSF52200">
    <property type="entry name" value="Toll/Interleukin receptor TIR domain"/>
    <property type="match status" value="1"/>
</dbReference>
<feature type="domain" description="TIR" evidence="5">
    <location>
        <begin position="13"/>
        <end position="177"/>
    </location>
</feature>
<keyword evidence="2" id="KW-0677">Repeat</keyword>
<dbReference type="Pfam" id="PF23282">
    <property type="entry name" value="WHD_ROQ1"/>
    <property type="match status" value="1"/>
</dbReference>
<protein>
    <recommendedName>
        <fullName evidence="5">TIR domain-containing protein</fullName>
    </recommendedName>
</protein>
<dbReference type="InterPro" id="IPR058192">
    <property type="entry name" value="WHD_ROQ1-like"/>
</dbReference>
<keyword evidence="4" id="KW-0520">NAD</keyword>
<dbReference type="SUPFAM" id="SSF52540">
    <property type="entry name" value="P-loop containing nucleoside triphosphate hydrolases"/>
    <property type="match status" value="1"/>
</dbReference>
<dbReference type="InterPro" id="IPR042197">
    <property type="entry name" value="Apaf_helical"/>
</dbReference>
<dbReference type="Gene3D" id="1.10.8.430">
    <property type="entry name" value="Helical domain of apoptotic protease-activating factors"/>
    <property type="match status" value="1"/>
</dbReference>
<dbReference type="Proteomes" id="UP001177003">
    <property type="component" value="Chromosome 0"/>
</dbReference>
<dbReference type="InterPro" id="IPR000157">
    <property type="entry name" value="TIR_dom"/>
</dbReference>
<dbReference type="Gene3D" id="3.40.50.300">
    <property type="entry name" value="P-loop containing nucleotide triphosphate hydrolases"/>
    <property type="match status" value="1"/>
</dbReference>
<dbReference type="SMART" id="SM00369">
    <property type="entry name" value="LRR_TYP"/>
    <property type="match status" value="6"/>
</dbReference>
<dbReference type="InterPro" id="IPR003591">
    <property type="entry name" value="Leu-rich_rpt_typical-subtyp"/>
</dbReference>
<dbReference type="InterPro" id="IPR032675">
    <property type="entry name" value="LRR_dom_sf"/>
</dbReference>
<organism evidence="6 7">
    <name type="scientific">Lactuca saligna</name>
    <name type="common">Willowleaf lettuce</name>
    <dbReference type="NCBI Taxonomy" id="75948"/>
    <lineage>
        <taxon>Eukaryota</taxon>
        <taxon>Viridiplantae</taxon>
        <taxon>Streptophyta</taxon>
        <taxon>Embryophyta</taxon>
        <taxon>Tracheophyta</taxon>
        <taxon>Spermatophyta</taxon>
        <taxon>Magnoliopsida</taxon>
        <taxon>eudicotyledons</taxon>
        <taxon>Gunneridae</taxon>
        <taxon>Pentapetalae</taxon>
        <taxon>asterids</taxon>
        <taxon>campanulids</taxon>
        <taxon>Asterales</taxon>
        <taxon>Asteraceae</taxon>
        <taxon>Cichorioideae</taxon>
        <taxon>Cichorieae</taxon>
        <taxon>Lactucinae</taxon>
        <taxon>Lactuca</taxon>
    </lineage>
</organism>
<dbReference type="GO" id="GO:0007165">
    <property type="term" value="P:signal transduction"/>
    <property type="evidence" value="ECO:0007669"/>
    <property type="project" value="InterPro"/>
</dbReference>
<dbReference type="SUPFAM" id="SSF46785">
    <property type="entry name" value="Winged helix' DNA-binding domain"/>
    <property type="match status" value="1"/>
</dbReference>
<dbReference type="GO" id="GO:0043531">
    <property type="term" value="F:ADP binding"/>
    <property type="evidence" value="ECO:0007669"/>
    <property type="project" value="InterPro"/>
</dbReference>
<dbReference type="Pfam" id="PF23598">
    <property type="entry name" value="LRR_14"/>
    <property type="match status" value="1"/>
</dbReference>
<dbReference type="InterPro" id="IPR036390">
    <property type="entry name" value="WH_DNA-bd_sf"/>
</dbReference>
<gene>
    <name evidence="6" type="ORF">LSALG_LOCUS3226</name>
</gene>
<dbReference type="GO" id="GO:0051707">
    <property type="term" value="P:response to other organism"/>
    <property type="evidence" value="ECO:0007669"/>
    <property type="project" value="UniProtKB-ARBA"/>
</dbReference>
<keyword evidence="7" id="KW-1185">Reference proteome</keyword>
<evidence type="ECO:0000256" key="3">
    <source>
        <dbReference type="ARBA" id="ARBA00022821"/>
    </source>
</evidence>
<dbReference type="InterPro" id="IPR027417">
    <property type="entry name" value="P-loop_NTPase"/>
</dbReference>
<dbReference type="PANTHER" id="PTHR11017">
    <property type="entry name" value="LEUCINE-RICH REPEAT-CONTAINING PROTEIN"/>
    <property type="match status" value="1"/>
</dbReference>
<evidence type="ECO:0000256" key="4">
    <source>
        <dbReference type="ARBA" id="ARBA00023027"/>
    </source>
</evidence>
<dbReference type="PANTHER" id="PTHR11017:SF544">
    <property type="entry name" value="ADP-RIBOSYL CYCLASE_CYCLIC ADP-RIBOSE HYDROLASE"/>
    <property type="match status" value="1"/>
</dbReference>
<dbReference type="PRINTS" id="PR00364">
    <property type="entry name" value="DISEASERSIST"/>
</dbReference>
<proteinExistence type="predicted"/>
<name>A0AA35Y2I9_LACSI</name>
<keyword evidence="1" id="KW-0433">Leucine-rich repeat</keyword>
<dbReference type="PROSITE" id="PS50104">
    <property type="entry name" value="TIR"/>
    <property type="match status" value="1"/>
</dbReference>
<evidence type="ECO:0000313" key="6">
    <source>
        <dbReference type="EMBL" id="CAI9262485.1"/>
    </source>
</evidence>
<reference evidence="6" key="1">
    <citation type="submission" date="2023-04" db="EMBL/GenBank/DDBJ databases">
        <authorList>
            <person name="Vijverberg K."/>
            <person name="Xiong W."/>
            <person name="Schranz E."/>
        </authorList>
    </citation>
    <scope>NUCLEOTIDE SEQUENCE</scope>
</reference>
<keyword evidence="3" id="KW-0611">Plant defense</keyword>
<dbReference type="GO" id="GO:0006952">
    <property type="term" value="P:defense response"/>
    <property type="evidence" value="ECO:0007669"/>
    <property type="project" value="UniProtKB-KW"/>
</dbReference>
<dbReference type="FunFam" id="3.40.50.10140:FF:000007">
    <property type="entry name" value="Disease resistance protein (TIR-NBS-LRR class)"/>
    <property type="match status" value="1"/>
</dbReference>
<accession>A0AA35Y2I9</accession>